<evidence type="ECO:0000313" key="7">
    <source>
        <dbReference type="Proteomes" id="UP000811246"/>
    </source>
</evidence>
<feature type="domain" description="Fe2OG dioxygenase" evidence="5">
    <location>
        <begin position="3"/>
        <end position="103"/>
    </location>
</feature>
<evidence type="ECO:0000256" key="4">
    <source>
        <dbReference type="SAM" id="MobiDB-lite"/>
    </source>
</evidence>
<name>A0A922EWS1_CARIL</name>
<dbReference type="GO" id="GO:0046872">
    <property type="term" value="F:metal ion binding"/>
    <property type="evidence" value="ECO:0007669"/>
    <property type="project" value="UniProtKB-KW"/>
</dbReference>
<protein>
    <recommendedName>
        <fullName evidence="5">Fe2OG dioxygenase domain-containing protein</fullName>
    </recommendedName>
</protein>
<dbReference type="GO" id="GO:0031418">
    <property type="term" value="F:L-ascorbic acid binding"/>
    <property type="evidence" value="ECO:0007669"/>
    <property type="project" value="UniProtKB-KW"/>
</dbReference>
<feature type="region of interest" description="Disordered" evidence="4">
    <location>
        <begin position="121"/>
        <end position="158"/>
    </location>
</feature>
<organism evidence="6 7">
    <name type="scientific">Carya illinoinensis</name>
    <name type="common">Pecan</name>
    <dbReference type="NCBI Taxonomy" id="32201"/>
    <lineage>
        <taxon>Eukaryota</taxon>
        <taxon>Viridiplantae</taxon>
        <taxon>Streptophyta</taxon>
        <taxon>Embryophyta</taxon>
        <taxon>Tracheophyta</taxon>
        <taxon>Spermatophyta</taxon>
        <taxon>Magnoliopsida</taxon>
        <taxon>eudicotyledons</taxon>
        <taxon>Gunneridae</taxon>
        <taxon>Pentapetalae</taxon>
        <taxon>rosids</taxon>
        <taxon>fabids</taxon>
        <taxon>Fagales</taxon>
        <taxon>Juglandaceae</taxon>
        <taxon>Carya</taxon>
    </lineage>
</organism>
<sequence>MELGLQLFISNFFPPCPQPELAMGLPPHSDPTLLTLLINNGISGLQLQRQGKWVNVNSIPNAFMVIFGDQMEIMSNGKYECAVHRATVNEKATRMSIAMLFGPALETVVGPAPELVDNETINRHSTSASNSDIQSSSSKSAAHKDAEPSQQQKLSKNV</sequence>
<keyword evidence="2" id="KW-0847">Vitamin C</keyword>
<accession>A0A922EWS1</accession>
<keyword evidence="1" id="KW-0479">Metal-binding</keyword>
<evidence type="ECO:0000256" key="1">
    <source>
        <dbReference type="ARBA" id="ARBA00022723"/>
    </source>
</evidence>
<dbReference type="EMBL" id="CM031829">
    <property type="protein sequence ID" value="KAG6711029.1"/>
    <property type="molecule type" value="Genomic_DNA"/>
</dbReference>
<dbReference type="PROSITE" id="PS51471">
    <property type="entry name" value="FE2OG_OXY"/>
    <property type="match status" value="1"/>
</dbReference>
<feature type="compositionally biased region" description="Polar residues" evidence="4">
    <location>
        <begin position="148"/>
        <end position="158"/>
    </location>
</feature>
<reference evidence="6" key="1">
    <citation type="submission" date="2021-01" db="EMBL/GenBank/DDBJ databases">
        <authorList>
            <person name="Lovell J.T."/>
            <person name="Bentley N."/>
            <person name="Bhattarai G."/>
            <person name="Jenkins J.W."/>
            <person name="Sreedasyam A."/>
            <person name="Alarcon Y."/>
            <person name="Bock C."/>
            <person name="Boston L."/>
            <person name="Carlson J."/>
            <person name="Cervantes K."/>
            <person name="Clermont K."/>
            <person name="Krom N."/>
            <person name="Kubenka K."/>
            <person name="Mamidi S."/>
            <person name="Mattison C."/>
            <person name="Monteros M."/>
            <person name="Pisani C."/>
            <person name="Plott C."/>
            <person name="Rajasekar S."/>
            <person name="Rhein H.S."/>
            <person name="Rohla C."/>
            <person name="Song M."/>
            <person name="Hilaire R.S."/>
            <person name="Shu S."/>
            <person name="Wells L."/>
            <person name="Wang X."/>
            <person name="Webber J."/>
            <person name="Heerema R.J."/>
            <person name="Klein P."/>
            <person name="Conner P."/>
            <person name="Grauke L."/>
            <person name="Grimwood J."/>
            <person name="Schmutz J."/>
            <person name="Randall J.J."/>
        </authorList>
    </citation>
    <scope>NUCLEOTIDE SEQUENCE</scope>
    <source>
        <tissue evidence="6">Leaf</tissue>
    </source>
</reference>
<comment type="caution">
    <text evidence="6">The sequence shown here is derived from an EMBL/GenBank/DDBJ whole genome shotgun (WGS) entry which is preliminary data.</text>
</comment>
<dbReference type="InterPro" id="IPR050295">
    <property type="entry name" value="Plant_2OG-oxidoreductases"/>
</dbReference>
<keyword evidence="3" id="KW-0408">Iron</keyword>
<evidence type="ECO:0000256" key="3">
    <source>
        <dbReference type="ARBA" id="ARBA00023004"/>
    </source>
</evidence>
<dbReference type="PANTHER" id="PTHR47991">
    <property type="entry name" value="OXOGLUTARATE/IRON-DEPENDENT DIOXYGENASE"/>
    <property type="match status" value="1"/>
</dbReference>
<dbReference type="AlphaFoldDB" id="A0A922EWS1"/>
<gene>
    <name evidence="6" type="ORF">I3842_05G033100</name>
</gene>
<dbReference type="InterPro" id="IPR044861">
    <property type="entry name" value="IPNS-like_FE2OG_OXY"/>
</dbReference>
<evidence type="ECO:0000256" key="2">
    <source>
        <dbReference type="ARBA" id="ARBA00022896"/>
    </source>
</evidence>
<feature type="compositionally biased region" description="Low complexity" evidence="4">
    <location>
        <begin position="125"/>
        <end position="140"/>
    </location>
</feature>
<proteinExistence type="predicted"/>
<dbReference type="InterPro" id="IPR005123">
    <property type="entry name" value="Oxoglu/Fe-dep_dioxygenase_dom"/>
</dbReference>
<dbReference type="Pfam" id="PF03171">
    <property type="entry name" value="2OG-FeII_Oxy"/>
    <property type="match status" value="1"/>
</dbReference>
<dbReference type="Proteomes" id="UP000811246">
    <property type="component" value="Chromosome 5"/>
</dbReference>
<evidence type="ECO:0000313" key="6">
    <source>
        <dbReference type="EMBL" id="KAG6711029.1"/>
    </source>
</evidence>
<evidence type="ECO:0000259" key="5">
    <source>
        <dbReference type="PROSITE" id="PS51471"/>
    </source>
</evidence>